<keyword evidence="2" id="KW-0732">Signal</keyword>
<dbReference type="SUPFAM" id="SSF58087">
    <property type="entry name" value="Variant surface glycoprotein (N-terminal domain)"/>
    <property type="match status" value="1"/>
</dbReference>
<dbReference type="AlphaFoldDB" id="M4SZY1"/>
<sequence length="432" mass="45973">MTLNRKGKTVVAQSILFILLLEQSTTSVSADKAVDAVTDLCSEIKFTENLQSHFSTAGKTLATTAQTLEEEARMLNLAAAKWQGTNLGAAYTLLTAIASERAAATEKLLVNSIDHTTGAALELASRKGQLEGLRKSTVGGAATYSKTAVSNPSSNLFTGSGSQYTISVSLAYSKQGKCAANTDKDTKLAKAAAELATMTVYRGQADDKFAIPEVTTALVSKGEPAFGTDSNYERPQACAQSATASATSGLGIFSYTPKTDFSNSTEETMKNANQCVTPTTEEEETPVSRKRLAAVLCNARQHLGTPKTSIMSETTASLIGGSDAQTLALLLQGADSKEKNEDKRENSVRYFLGNEQTDLKDKFFNPLETEDIALNVDGSGTKTSIKKAAQGDNYAAVLAYFTGQAIKKERGSSETDQAGSNERRGLHSERER</sequence>
<feature type="chain" id="PRO_5004057838" evidence="2">
    <location>
        <begin position="31"/>
        <end position="432"/>
    </location>
</feature>
<dbReference type="VEuPathDB" id="TriTrypDB:Tb10.v4.0107"/>
<feature type="region of interest" description="Disordered" evidence="1">
    <location>
        <begin position="408"/>
        <end position="432"/>
    </location>
</feature>
<evidence type="ECO:0000256" key="1">
    <source>
        <dbReference type="SAM" id="MobiDB-lite"/>
    </source>
</evidence>
<proteinExistence type="predicted"/>
<accession>M4SZY1</accession>
<protein>
    <submittedName>
        <fullName evidence="3">Variant surface glycoprotein 1319</fullName>
    </submittedName>
</protein>
<feature type="compositionally biased region" description="Basic and acidic residues" evidence="1">
    <location>
        <begin position="421"/>
        <end position="432"/>
    </location>
</feature>
<dbReference type="EMBL" id="KC612821">
    <property type="protein sequence ID" value="AGH60252.1"/>
    <property type="molecule type" value="Genomic_DNA"/>
</dbReference>
<evidence type="ECO:0000256" key="2">
    <source>
        <dbReference type="SAM" id="SignalP"/>
    </source>
</evidence>
<reference evidence="3" key="2">
    <citation type="journal article" date="2014" name="Mol. Biochem. Parasitol.">
        <title>Capturing the variant surface glycoprotein repertoire (the VSGnome) of Trypanosoma brucei Lister 427.</title>
        <authorList>
            <person name="Cross G.A."/>
            <person name="Kim H.S."/>
            <person name="Wickstead B."/>
        </authorList>
    </citation>
    <scope>NUCLEOTIDE SEQUENCE</scope>
    <source>
        <strain evidence="3">Lister 427</strain>
    </source>
</reference>
<dbReference type="VEuPathDB" id="TriTrypDB:Tb1125.Tb11.v5.0137"/>
<organism evidence="3">
    <name type="scientific">Trypanosoma brucei</name>
    <dbReference type="NCBI Taxonomy" id="5691"/>
    <lineage>
        <taxon>Eukaryota</taxon>
        <taxon>Discoba</taxon>
        <taxon>Euglenozoa</taxon>
        <taxon>Kinetoplastea</taxon>
        <taxon>Metakinetoplastina</taxon>
        <taxon>Trypanosomatida</taxon>
        <taxon>Trypanosomatidae</taxon>
        <taxon>Trypanosoma</taxon>
    </lineage>
</organism>
<feature type="signal peptide" evidence="2">
    <location>
        <begin position="1"/>
        <end position="30"/>
    </location>
</feature>
<evidence type="ECO:0000313" key="3">
    <source>
        <dbReference type="EMBL" id="AGH60252.1"/>
    </source>
</evidence>
<dbReference type="VEuPathDB" id="TriTrypDB:Tb427_000343700"/>
<reference evidence="3" key="1">
    <citation type="submission" date="2013-02" db="EMBL/GenBank/DDBJ databases">
        <authorList>
            <person name="Cross G.A.M."/>
            <person name="Kim H.-S."/>
            <person name="Wickstead B."/>
        </authorList>
    </citation>
    <scope>NUCLEOTIDE SEQUENCE</scope>
    <source>
        <strain evidence="3">Lister 427</strain>
    </source>
</reference>
<name>M4SZY1_9TRYP</name>